<evidence type="ECO:0000313" key="1">
    <source>
        <dbReference type="EMBL" id="KAJ7728381.1"/>
    </source>
</evidence>
<protein>
    <submittedName>
        <fullName evidence="1">Uncharacterized protein</fullName>
    </submittedName>
</protein>
<sequence>MSAPGFNRLLWPFSDQNFEPHPLPANSKPMINSVNTWHNIRTLVLLSLSKNGPTKENLKDFCRTFRATHGVRITMGGSKEELAYRIVNKLAEFEETGDTVAWEAAYQSWMDVKFARFPNCKRDE</sequence>
<proteinExistence type="predicted"/>
<organism evidence="1 2">
    <name type="scientific">Mycena metata</name>
    <dbReference type="NCBI Taxonomy" id="1033252"/>
    <lineage>
        <taxon>Eukaryota</taxon>
        <taxon>Fungi</taxon>
        <taxon>Dikarya</taxon>
        <taxon>Basidiomycota</taxon>
        <taxon>Agaricomycotina</taxon>
        <taxon>Agaricomycetes</taxon>
        <taxon>Agaricomycetidae</taxon>
        <taxon>Agaricales</taxon>
        <taxon>Marasmiineae</taxon>
        <taxon>Mycenaceae</taxon>
        <taxon>Mycena</taxon>
    </lineage>
</organism>
<dbReference type="Proteomes" id="UP001215598">
    <property type="component" value="Unassembled WGS sequence"/>
</dbReference>
<keyword evidence="2" id="KW-1185">Reference proteome</keyword>
<gene>
    <name evidence="1" type="ORF">B0H16DRAFT_1470553</name>
</gene>
<reference evidence="1" key="1">
    <citation type="submission" date="2023-03" db="EMBL/GenBank/DDBJ databases">
        <title>Massive genome expansion in bonnet fungi (Mycena s.s.) driven by repeated elements and novel gene families across ecological guilds.</title>
        <authorList>
            <consortium name="Lawrence Berkeley National Laboratory"/>
            <person name="Harder C.B."/>
            <person name="Miyauchi S."/>
            <person name="Viragh M."/>
            <person name="Kuo A."/>
            <person name="Thoen E."/>
            <person name="Andreopoulos B."/>
            <person name="Lu D."/>
            <person name="Skrede I."/>
            <person name="Drula E."/>
            <person name="Henrissat B."/>
            <person name="Morin E."/>
            <person name="Kohler A."/>
            <person name="Barry K."/>
            <person name="LaButti K."/>
            <person name="Morin E."/>
            <person name="Salamov A."/>
            <person name="Lipzen A."/>
            <person name="Mereny Z."/>
            <person name="Hegedus B."/>
            <person name="Baldrian P."/>
            <person name="Stursova M."/>
            <person name="Weitz H."/>
            <person name="Taylor A."/>
            <person name="Grigoriev I.V."/>
            <person name="Nagy L.G."/>
            <person name="Martin F."/>
            <person name="Kauserud H."/>
        </authorList>
    </citation>
    <scope>NUCLEOTIDE SEQUENCE</scope>
    <source>
        <strain evidence="1">CBHHK182m</strain>
    </source>
</reference>
<name>A0AAD7HU30_9AGAR</name>
<accession>A0AAD7HU30</accession>
<comment type="caution">
    <text evidence="1">The sequence shown here is derived from an EMBL/GenBank/DDBJ whole genome shotgun (WGS) entry which is preliminary data.</text>
</comment>
<evidence type="ECO:0000313" key="2">
    <source>
        <dbReference type="Proteomes" id="UP001215598"/>
    </source>
</evidence>
<dbReference type="AlphaFoldDB" id="A0AAD7HU30"/>
<dbReference type="EMBL" id="JARKIB010000173">
    <property type="protein sequence ID" value="KAJ7728381.1"/>
    <property type="molecule type" value="Genomic_DNA"/>
</dbReference>